<gene>
    <name evidence="1" type="ORF">CCAND38_760008</name>
</gene>
<dbReference type="Proteomes" id="UP000045051">
    <property type="component" value="Unassembled WGS sequence"/>
</dbReference>
<proteinExistence type="predicted"/>
<evidence type="ECO:0008006" key="3">
    <source>
        <dbReference type="Google" id="ProtNLM"/>
    </source>
</evidence>
<reference evidence="1 2" key="1">
    <citation type="submission" date="2015-01" db="EMBL/GenBank/DDBJ databases">
        <authorList>
            <person name="MANFREDI Pablo"/>
        </authorList>
    </citation>
    <scope>NUCLEOTIDE SEQUENCE [LARGE SCALE GENOMIC DNA]</scope>
    <source>
        <strain evidence="1 2">CcD38</strain>
    </source>
</reference>
<keyword evidence="2" id="KW-1185">Reference proteome</keyword>
<dbReference type="AlphaFoldDB" id="A0A0B7IGI9"/>
<organism evidence="1 2">
    <name type="scientific">Capnocytophaga canis</name>
    <dbReference type="NCBI Taxonomy" id="1848903"/>
    <lineage>
        <taxon>Bacteria</taxon>
        <taxon>Pseudomonadati</taxon>
        <taxon>Bacteroidota</taxon>
        <taxon>Flavobacteriia</taxon>
        <taxon>Flavobacteriales</taxon>
        <taxon>Flavobacteriaceae</taxon>
        <taxon>Capnocytophaga</taxon>
    </lineage>
</organism>
<dbReference type="Pfam" id="PF14114">
    <property type="entry name" value="DUF4286"/>
    <property type="match status" value="1"/>
</dbReference>
<dbReference type="InterPro" id="IPR025563">
    <property type="entry name" value="DUF4286"/>
</dbReference>
<protein>
    <recommendedName>
        <fullName evidence="3">DUF4286 domain-containing protein</fullName>
    </recommendedName>
</protein>
<accession>A0A0B7IGI9</accession>
<evidence type="ECO:0000313" key="1">
    <source>
        <dbReference type="EMBL" id="CEN49107.1"/>
    </source>
</evidence>
<dbReference type="RefSeq" id="WP_042345169.1">
    <property type="nucleotide sequence ID" value="NZ_CDOH01000175.1"/>
</dbReference>
<name>A0A0B7IGI9_9FLAO</name>
<sequence length="100" mass="11845">MYVYNLTVVVSNEIFELWFNWLKTDYIPKVEASKKINNTRIFKVLNTPSDVTFALHHETQHPQDLLDFITKDIPHFQMLSHNLFGEKALMFGTELKEIFL</sequence>
<evidence type="ECO:0000313" key="2">
    <source>
        <dbReference type="Proteomes" id="UP000045051"/>
    </source>
</evidence>
<dbReference type="EMBL" id="CDOI01000191">
    <property type="protein sequence ID" value="CEN49107.1"/>
    <property type="molecule type" value="Genomic_DNA"/>
</dbReference>